<evidence type="ECO:0000313" key="5">
    <source>
        <dbReference type="Proteomes" id="UP000482960"/>
    </source>
</evidence>
<organism evidence="4 5">
    <name type="scientific">Phytohabitans rumicis</name>
    <dbReference type="NCBI Taxonomy" id="1076125"/>
    <lineage>
        <taxon>Bacteria</taxon>
        <taxon>Bacillati</taxon>
        <taxon>Actinomycetota</taxon>
        <taxon>Actinomycetes</taxon>
        <taxon>Micromonosporales</taxon>
        <taxon>Micromonosporaceae</taxon>
    </lineage>
</organism>
<feature type="chain" id="PRO_5028840518" evidence="2">
    <location>
        <begin position="28"/>
        <end position="261"/>
    </location>
</feature>
<evidence type="ECO:0000256" key="2">
    <source>
        <dbReference type="SAM" id="SignalP"/>
    </source>
</evidence>
<proteinExistence type="predicted"/>
<keyword evidence="5" id="KW-1185">Reference proteome</keyword>
<dbReference type="Proteomes" id="UP000482960">
    <property type="component" value="Unassembled WGS sequence"/>
</dbReference>
<evidence type="ECO:0000256" key="1">
    <source>
        <dbReference type="SAM" id="MobiDB-lite"/>
    </source>
</evidence>
<evidence type="ECO:0000259" key="3">
    <source>
        <dbReference type="Pfam" id="PF11350"/>
    </source>
</evidence>
<accession>A0A6V8KMY6</accession>
<feature type="signal peptide" evidence="2">
    <location>
        <begin position="1"/>
        <end position="27"/>
    </location>
</feature>
<feature type="compositionally biased region" description="Low complexity" evidence="1">
    <location>
        <begin position="35"/>
        <end position="49"/>
    </location>
</feature>
<reference evidence="4 5" key="2">
    <citation type="submission" date="2020-03" db="EMBL/GenBank/DDBJ databases">
        <authorList>
            <person name="Ichikawa N."/>
            <person name="Kimura A."/>
            <person name="Kitahashi Y."/>
            <person name="Uohara A."/>
        </authorList>
    </citation>
    <scope>NUCLEOTIDE SEQUENCE [LARGE SCALE GENOMIC DNA]</scope>
    <source>
        <strain evidence="4 5">NBRC 108638</strain>
    </source>
</reference>
<dbReference type="InterPro" id="IPR022603">
    <property type="entry name" value="DUF3152"/>
</dbReference>
<dbReference type="AlphaFoldDB" id="A0A6V8KMY6"/>
<reference evidence="4 5" key="1">
    <citation type="submission" date="2020-03" db="EMBL/GenBank/DDBJ databases">
        <title>Whole genome shotgun sequence of Phytohabitans rumicis NBRC 108638.</title>
        <authorList>
            <person name="Komaki H."/>
            <person name="Tamura T."/>
        </authorList>
    </citation>
    <scope>NUCLEOTIDE SEQUENCE [LARGE SCALE GENOMIC DNA]</scope>
    <source>
        <strain evidence="4 5">NBRC 108638</strain>
    </source>
</reference>
<keyword evidence="2" id="KW-0732">Signal</keyword>
<feature type="domain" description="DUF3152" evidence="3">
    <location>
        <begin position="65"/>
        <end position="241"/>
    </location>
</feature>
<dbReference type="Pfam" id="PF11350">
    <property type="entry name" value="DUF3152"/>
    <property type="match status" value="1"/>
</dbReference>
<feature type="region of interest" description="Disordered" evidence="1">
    <location>
        <begin position="30"/>
        <end position="75"/>
    </location>
</feature>
<keyword evidence="4" id="KW-0449">Lipoprotein</keyword>
<dbReference type="SUPFAM" id="SSF55486">
    <property type="entry name" value="Metalloproteases ('zincins'), catalytic domain"/>
    <property type="match status" value="1"/>
</dbReference>
<protein>
    <submittedName>
        <fullName evidence="4">Lipoprotein</fullName>
    </submittedName>
</protein>
<dbReference type="EMBL" id="BLPG01000001">
    <property type="protein sequence ID" value="GFJ86523.1"/>
    <property type="molecule type" value="Genomic_DNA"/>
</dbReference>
<sequence length="261" mass="27313">MVALASVSLAGVLALAGVLVASPDAPAADGPVWDAGAPTTPAPSGSATPTPAPSASPTPVLRLPGPVPSTGSGTFEYATGRGPVLGRAGQLRRYRVAVEDGADEDVARFATAVDSALGAPGSWIANGQRRFQRVPDGGGHDFTVYLVTAATAREMCAAVWVDNRVDGKSYTSCRGLGKVIINLDRWRLSVPHYVAAKVPLDVYRSYVVNHEVGHELGFAHERCPGRGKLAPVMMQQTLFLNGCVANPWPYVDGERYAGPPL</sequence>
<gene>
    <name evidence="4" type="ORF">Prum_001650</name>
</gene>
<comment type="caution">
    <text evidence="4">The sequence shown here is derived from an EMBL/GenBank/DDBJ whole genome shotgun (WGS) entry which is preliminary data.</text>
</comment>
<name>A0A6V8KMY6_9ACTN</name>
<evidence type="ECO:0000313" key="4">
    <source>
        <dbReference type="EMBL" id="GFJ86523.1"/>
    </source>
</evidence>